<sequence>MTVSPKTVYFNLANIDRVDPVTGAMYRQEAQEVLATPSIELKLRAAIANRLNRANQVLAMATVGSEDSY</sequence>
<accession>A0AAE3KP44</accession>
<name>A0AAE3KP44_9CYAN</name>
<proteinExistence type="predicted"/>
<evidence type="ECO:0000313" key="1">
    <source>
        <dbReference type="EMBL" id="MCP2731175.1"/>
    </source>
</evidence>
<evidence type="ECO:0000313" key="2">
    <source>
        <dbReference type="Proteomes" id="UP001204953"/>
    </source>
</evidence>
<organism evidence="1 2">
    <name type="scientific">Limnofasciculus baicalensis BBK-W-15</name>
    <dbReference type="NCBI Taxonomy" id="2699891"/>
    <lineage>
        <taxon>Bacteria</taxon>
        <taxon>Bacillati</taxon>
        <taxon>Cyanobacteriota</taxon>
        <taxon>Cyanophyceae</taxon>
        <taxon>Coleofasciculales</taxon>
        <taxon>Coleofasciculaceae</taxon>
        <taxon>Limnofasciculus</taxon>
        <taxon>Limnofasciculus baicalensis</taxon>
    </lineage>
</organism>
<gene>
    <name evidence="1" type="ORF">NJ959_22385</name>
</gene>
<protein>
    <submittedName>
        <fullName evidence="1">Uncharacterized protein</fullName>
    </submittedName>
</protein>
<keyword evidence="2" id="KW-1185">Reference proteome</keyword>
<reference evidence="1" key="1">
    <citation type="submission" date="2022-06" db="EMBL/GenBank/DDBJ databases">
        <title>New cyanobacteria of genus Symplocastrum in benthos of Lake Baikal.</title>
        <authorList>
            <person name="Sorokovikova E."/>
            <person name="Tikhonova I."/>
            <person name="Krasnopeev A."/>
            <person name="Evseev P."/>
            <person name="Gladkikh A."/>
            <person name="Belykh O."/>
        </authorList>
    </citation>
    <scope>NUCLEOTIDE SEQUENCE</scope>
    <source>
        <strain evidence="1">BBK-W-15</strain>
    </source>
</reference>
<dbReference type="AlphaFoldDB" id="A0AAE3KP44"/>
<comment type="caution">
    <text evidence="1">The sequence shown here is derived from an EMBL/GenBank/DDBJ whole genome shotgun (WGS) entry which is preliminary data.</text>
</comment>
<dbReference type="Proteomes" id="UP001204953">
    <property type="component" value="Unassembled WGS sequence"/>
</dbReference>
<dbReference type="EMBL" id="JAMZMM010000291">
    <property type="protein sequence ID" value="MCP2731175.1"/>
    <property type="molecule type" value="Genomic_DNA"/>
</dbReference>